<feature type="signal peptide" evidence="1">
    <location>
        <begin position="1"/>
        <end position="23"/>
    </location>
</feature>
<feature type="chain" id="PRO_5001757429" description="Cobalt-zinc-cadmium resistance protein CzcD" evidence="1">
    <location>
        <begin position="24"/>
        <end position="118"/>
    </location>
</feature>
<dbReference type="RefSeq" id="WP_156042993.1">
    <property type="nucleotide sequence ID" value="NZ_JMQN01000053.1"/>
</dbReference>
<name>A0A081FUS0_9GAMM</name>
<dbReference type="AlphaFoldDB" id="A0A081FUS0"/>
<dbReference type="PATRIC" id="fig|1232683.4.peg.3506"/>
<evidence type="ECO:0008006" key="4">
    <source>
        <dbReference type="Google" id="ProtNLM"/>
    </source>
</evidence>
<evidence type="ECO:0000313" key="3">
    <source>
        <dbReference type="Proteomes" id="UP000028252"/>
    </source>
</evidence>
<dbReference type="OrthoDB" id="6089829at2"/>
<evidence type="ECO:0000256" key="1">
    <source>
        <dbReference type="SAM" id="SignalP"/>
    </source>
</evidence>
<keyword evidence="3" id="KW-1185">Reference proteome</keyword>
<dbReference type="Proteomes" id="UP000028252">
    <property type="component" value="Unassembled WGS sequence"/>
</dbReference>
<dbReference type="STRING" id="1232683.ADIMK_3565"/>
<accession>A0A081FUS0</accession>
<comment type="caution">
    <text evidence="2">The sequence shown here is derived from an EMBL/GenBank/DDBJ whole genome shotgun (WGS) entry which is preliminary data.</text>
</comment>
<sequence length="118" mass="12809">MTQTIRTTLALMLVLLFNLQALSAAHSAVSSSEAVWQHWQYHNAHDHHVHPDDASSAQLEHDNLESMLHADLSHAGIAGLVLALPISDSAKIPSIPIIQIPHRHDAPHLGVDTPPPIV</sequence>
<gene>
    <name evidence="2" type="ORF">ADIMK_3565</name>
</gene>
<proteinExistence type="predicted"/>
<protein>
    <recommendedName>
        <fullName evidence="4">Cobalt-zinc-cadmium resistance protein CzcD</fullName>
    </recommendedName>
</protein>
<evidence type="ECO:0000313" key="2">
    <source>
        <dbReference type="EMBL" id="KEA62275.1"/>
    </source>
</evidence>
<keyword evidence="1" id="KW-0732">Signal</keyword>
<dbReference type="EMBL" id="JMQN01000053">
    <property type="protein sequence ID" value="KEA62275.1"/>
    <property type="molecule type" value="Genomic_DNA"/>
</dbReference>
<organism evidence="2 3">
    <name type="scientific">Marinobacterium lacunae</name>
    <dbReference type="NCBI Taxonomy" id="1232683"/>
    <lineage>
        <taxon>Bacteria</taxon>
        <taxon>Pseudomonadati</taxon>
        <taxon>Pseudomonadota</taxon>
        <taxon>Gammaproteobacteria</taxon>
        <taxon>Oceanospirillales</taxon>
        <taxon>Oceanospirillaceae</taxon>
        <taxon>Marinobacterium</taxon>
    </lineage>
</organism>
<reference evidence="2 3" key="1">
    <citation type="submission" date="2014-04" db="EMBL/GenBank/DDBJ databases">
        <title>Marinobacterium kochiensis sp. nov., isolated from sediment sample collected from Kochi backwaters in Kerala, India.</title>
        <authorList>
            <person name="Singh A."/>
            <person name="Pinnaka A.K."/>
        </authorList>
    </citation>
    <scope>NUCLEOTIDE SEQUENCE [LARGE SCALE GENOMIC DNA]</scope>
    <source>
        <strain evidence="2 3">AK27</strain>
    </source>
</reference>